<dbReference type="Pfam" id="PF00041">
    <property type="entry name" value="fn3"/>
    <property type="match status" value="1"/>
</dbReference>
<gene>
    <name evidence="3" type="primary">LOC122132511</name>
</gene>
<name>A0A8M1KKN0_CLUHA</name>
<keyword evidence="2" id="KW-1185">Reference proteome</keyword>
<organism evidence="2 3">
    <name type="scientific">Clupea harengus</name>
    <name type="common">Atlantic herring</name>
    <dbReference type="NCBI Taxonomy" id="7950"/>
    <lineage>
        <taxon>Eukaryota</taxon>
        <taxon>Metazoa</taxon>
        <taxon>Chordata</taxon>
        <taxon>Craniata</taxon>
        <taxon>Vertebrata</taxon>
        <taxon>Euteleostomi</taxon>
        <taxon>Actinopterygii</taxon>
        <taxon>Neopterygii</taxon>
        <taxon>Teleostei</taxon>
        <taxon>Clupei</taxon>
        <taxon>Clupeiformes</taxon>
        <taxon>Clupeoidei</taxon>
        <taxon>Clupeidae</taxon>
        <taxon>Clupea</taxon>
    </lineage>
</organism>
<sequence length="98" mass="10603">MNVTAVLNGSAEVLMKWAGTEGPINGHLLGYRMEYITPNSTWVLHDSGLDTELSINLTDPLSNISFRVCAYTGAGQGPWSPVQTLTLIKPEAEGLQSR</sequence>
<feature type="non-terminal residue" evidence="3">
    <location>
        <position position="98"/>
    </location>
</feature>
<dbReference type="CDD" id="cd00063">
    <property type="entry name" value="FN3"/>
    <property type="match status" value="1"/>
</dbReference>
<dbReference type="RefSeq" id="XP_042563130.1">
    <property type="nucleotide sequence ID" value="XM_042707196.1"/>
</dbReference>
<dbReference type="AlphaFoldDB" id="A0A8M1KKN0"/>
<dbReference type="OrthoDB" id="4062651at2759"/>
<dbReference type="InterPro" id="IPR003961">
    <property type="entry name" value="FN3_dom"/>
</dbReference>
<dbReference type="GeneID" id="122132511"/>
<feature type="domain" description="Fibronectin type-III" evidence="1">
    <location>
        <begin position="1"/>
        <end position="91"/>
    </location>
</feature>
<evidence type="ECO:0000259" key="1">
    <source>
        <dbReference type="PROSITE" id="PS50853"/>
    </source>
</evidence>
<dbReference type="Proteomes" id="UP000515152">
    <property type="component" value="Unplaced"/>
</dbReference>
<reference evidence="3" key="1">
    <citation type="submission" date="2025-08" db="UniProtKB">
        <authorList>
            <consortium name="RefSeq"/>
        </authorList>
    </citation>
    <scope>IDENTIFICATION</scope>
</reference>
<dbReference type="KEGG" id="char:122132511"/>
<evidence type="ECO:0000313" key="3">
    <source>
        <dbReference type="RefSeq" id="XP_042563130.1"/>
    </source>
</evidence>
<proteinExistence type="predicted"/>
<dbReference type="PROSITE" id="PS50853">
    <property type="entry name" value="FN3"/>
    <property type="match status" value="1"/>
</dbReference>
<accession>A0A8M1KKN0</accession>
<evidence type="ECO:0000313" key="2">
    <source>
        <dbReference type="Proteomes" id="UP000515152"/>
    </source>
</evidence>
<protein>
    <submittedName>
        <fullName evidence="3">Tyrosine-protein kinase receptor UFO-like</fullName>
    </submittedName>
</protein>